<evidence type="ECO:0000313" key="2">
    <source>
        <dbReference type="EMBL" id="PIV43686.1"/>
    </source>
</evidence>
<organism evidence="2 3">
    <name type="scientific">Candidatus Nealsonbacteria bacterium CG02_land_8_20_14_3_00_40_11</name>
    <dbReference type="NCBI Taxonomy" id="1974700"/>
    <lineage>
        <taxon>Bacteria</taxon>
        <taxon>Candidatus Nealsoniibacteriota</taxon>
    </lineage>
</organism>
<dbReference type="InterPro" id="IPR015797">
    <property type="entry name" value="NUDIX_hydrolase-like_dom_sf"/>
</dbReference>
<dbReference type="PROSITE" id="PS51462">
    <property type="entry name" value="NUDIX"/>
    <property type="match status" value="1"/>
</dbReference>
<dbReference type="AlphaFoldDB" id="A0A2M7D8P4"/>
<protein>
    <recommendedName>
        <fullName evidence="1">Nudix hydrolase domain-containing protein</fullName>
    </recommendedName>
</protein>
<proteinExistence type="predicted"/>
<evidence type="ECO:0000313" key="3">
    <source>
        <dbReference type="Proteomes" id="UP000230304"/>
    </source>
</evidence>
<sequence>MKKRPNVTVKIMLRYKDKVLMVKHEDGSFGFPGGHVERNESLIGALKRELNEELKYNLKKEPKLFEVWNYIPEENPGGKTKDHTVFLNYILKLNKKPVLSSPENIGIFWFTRKDIISKGIIKDKSFLDKIFKPLKMINLSR</sequence>
<dbReference type="EMBL" id="PEUA01000005">
    <property type="protein sequence ID" value="PIV43686.1"/>
    <property type="molecule type" value="Genomic_DNA"/>
</dbReference>
<dbReference type="Pfam" id="PF00293">
    <property type="entry name" value="NUDIX"/>
    <property type="match status" value="1"/>
</dbReference>
<feature type="domain" description="Nudix hydrolase" evidence="1">
    <location>
        <begin position="2"/>
        <end position="136"/>
    </location>
</feature>
<accession>A0A2M7D8P4</accession>
<dbReference type="Gene3D" id="3.90.79.10">
    <property type="entry name" value="Nucleoside Triphosphate Pyrophosphohydrolase"/>
    <property type="match status" value="1"/>
</dbReference>
<comment type="caution">
    <text evidence="2">The sequence shown here is derived from an EMBL/GenBank/DDBJ whole genome shotgun (WGS) entry which is preliminary data.</text>
</comment>
<name>A0A2M7D8P4_9BACT</name>
<dbReference type="PANTHER" id="PTHR43736:SF1">
    <property type="entry name" value="DIHYDRONEOPTERIN TRIPHOSPHATE DIPHOSPHATASE"/>
    <property type="match status" value="1"/>
</dbReference>
<dbReference type="InterPro" id="IPR000086">
    <property type="entry name" value="NUDIX_hydrolase_dom"/>
</dbReference>
<dbReference type="PANTHER" id="PTHR43736">
    <property type="entry name" value="ADP-RIBOSE PYROPHOSPHATASE"/>
    <property type="match status" value="1"/>
</dbReference>
<gene>
    <name evidence="2" type="ORF">COS26_00180</name>
</gene>
<evidence type="ECO:0000259" key="1">
    <source>
        <dbReference type="PROSITE" id="PS51462"/>
    </source>
</evidence>
<reference evidence="3" key="1">
    <citation type="submission" date="2017-09" db="EMBL/GenBank/DDBJ databases">
        <title>Depth-based differentiation of microbial function through sediment-hosted aquifers and enrichment of novel symbionts in the deep terrestrial subsurface.</title>
        <authorList>
            <person name="Probst A.J."/>
            <person name="Ladd B."/>
            <person name="Jarett J.K."/>
            <person name="Geller-Mcgrath D.E."/>
            <person name="Sieber C.M.K."/>
            <person name="Emerson J.B."/>
            <person name="Anantharaman K."/>
            <person name="Thomas B.C."/>
            <person name="Malmstrom R."/>
            <person name="Stieglmeier M."/>
            <person name="Klingl A."/>
            <person name="Woyke T."/>
            <person name="Ryan C.M."/>
            <person name="Banfield J.F."/>
        </authorList>
    </citation>
    <scope>NUCLEOTIDE SEQUENCE [LARGE SCALE GENOMIC DNA]</scope>
</reference>
<dbReference type="SUPFAM" id="SSF55811">
    <property type="entry name" value="Nudix"/>
    <property type="match status" value="1"/>
</dbReference>
<dbReference type="CDD" id="cd02883">
    <property type="entry name" value="NUDIX_Hydrolase"/>
    <property type="match status" value="1"/>
</dbReference>
<dbReference type="Proteomes" id="UP000230304">
    <property type="component" value="Unassembled WGS sequence"/>
</dbReference>